<dbReference type="Proteomes" id="UP000799428">
    <property type="component" value="Unassembled WGS sequence"/>
</dbReference>
<organism evidence="1 2">
    <name type="scientific">Pleomassaria siparia CBS 279.74</name>
    <dbReference type="NCBI Taxonomy" id="1314801"/>
    <lineage>
        <taxon>Eukaryota</taxon>
        <taxon>Fungi</taxon>
        <taxon>Dikarya</taxon>
        <taxon>Ascomycota</taxon>
        <taxon>Pezizomycotina</taxon>
        <taxon>Dothideomycetes</taxon>
        <taxon>Pleosporomycetidae</taxon>
        <taxon>Pleosporales</taxon>
        <taxon>Pleomassariaceae</taxon>
        <taxon>Pleomassaria</taxon>
    </lineage>
</organism>
<keyword evidence="2" id="KW-1185">Reference proteome</keyword>
<name>A0A6G1K7W8_9PLEO</name>
<dbReference type="AlphaFoldDB" id="A0A6G1K7W8"/>
<proteinExistence type="predicted"/>
<evidence type="ECO:0000313" key="1">
    <source>
        <dbReference type="EMBL" id="KAF2708562.1"/>
    </source>
</evidence>
<gene>
    <name evidence="1" type="ORF">K504DRAFT_534180</name>
</gene>
<accession>A0A6G1K7W8</accession>
<protein>
    <submittedName>
        <fullName evidence="1">Uncharacterized protein</fullName>
    </submittedName>
</protein>
<dbReference type="EMBL" id="MU005771">
    <property type="protein sequence ID" value="KAF2708562.1"/>
    <property type="molecule type" value="Genomic_DNA"/>
</dbReference>
<reference evidence="1" key="1">
    <citation type="journal article" date="2020" name="Stud. Mycol.">
        <title>101 Dothideomycetes genomes: a test case for predicting lifestyles and emergence of pathogens.</title>
        <authorList>
            <person name="Haridas S."/>
            <person name="Albert R."/>
            <person name="Binder M."/>
            <person name="Bloem J."/>
            <person name="Labutti K."/>
            <person name="Salamov A."/>
            <person name="Andreopoulos B."/>
            <person name="Baker S."/>
            <person name="Barry K."/>
            <person name="Bills G."/>
            <person name="Bluhm B."/>
            <person name="Cannon C."/>
            <person name="Castanera R."/>
            <person name="Culley D."/>
            <person name="Daum C."/>
            <person name="Ezra D."/>
            <person name="Gonzalez J."/>
            <person name="Henrissat B."/>
            <person name="Kuo A."/>
            <person name="Liang C."/>
            <person name="Lipzen A."/>
            <person name="Lutzoni F."/>
            <person name="Magnuson J."/>
            <person name="Mondo S."/>
            <person name="Nolan M."/>
            <person name="Ohm R."/>
            <person name="Pangilinan J."/>
            <person name="Park H.-J."/>
            <person name="Ramirez L."/>
            <person name="Alfaro M."/>
            <person name="Sun H."/>
            <person name="Tritt A."/>
            <person name="Yoshinaga Y."/>
            <person name="Zwiers L.-H."/>
            <person name="Turgeon B."/>
            <person name="Goodwin S."/>
            <person name="Spatafora J."/>
            <person name="Crous P."/>
            <person name="Grigoriev I."/>
        </authorList>
    </citation>
    <scope>NUCLEOTIDE SEQUENCE</scope>
    <source>
        <strain evidence="1">CBS 279.74</strain>
    </source>
</reference>
<sequence length="231" mass="25948">MAEVSYILCNSTDHEASVQMLFERQQMYHSSLFRCGCHKHEASERVWVIVIVGVVWKRRLRGNEFRGKIERCDYLGYRGLCIKNATSRTIEKRAACINMTDILSFGLAVLLGLQHAKFPAGPLANTSMSHPEPCPTTVPVSGYYLNGYLYRQDGTIVTATSTAPDESPSRAFFESQILTSPDVFQIIGTVFQTNYGSTFPNVAITMKQDEAGRMNFYNLDTAPCDLYKTEI</sequence>
<evidence type="ECO:0000313" key="2">
    <source>
        <dbReference type="Proteomes" id="UP000799428"/>
    </source>
</evidence>